<name>A0A1G9HY31_9RHOB</name>
<dbReference type="Gene3D" id="3.40.50.10840">
    <property type="entry name" value="Putative sugar-binding, N-terminal domain"/>
    <property type="match status" value="1"/>
</dbReference>
<dbReference type="RefSeq" id="WP_244520839.1">
    <property type="nucleotide sequence ID" value="NZ_FNEK01000071.1"/>
</dbReference>
<dbReference type="Proteomes" id="UP000199382">
    <property type="component" value="Unassembled WGS sequence"/>
</dbReference>
<dbReference type="GO" id="GO:0016301">
    <property type="term" value="F:kinase activity"/>
    <property type="evidence" value="ECO:0007669"/>
    <property type="project" value="UniProtKB-KW"/>
</dbReference>
<dbReference type="SUPFAM" id="SSF142764">
    <property type="entry name" value="YgbK-like"/>
    <property type="match status" value="1"/>
</dbReference>
<dbReference type="InterPro" id="IPR037051">
    <property type="entry name" value="4-carb_acid_sugar_kinase_N_sf"/>
</dbReference>
<keyword evidence="5" id="KW-0067">ATP-binding</keyword>
<proteinExistence type="inferred from homology"/>
<evidence type="ECO:0000256" key="6">
    <source>
        <dbReference type="ARBA" id="ARBA00023277"/>
    </source>
</evidence>
<evidence type="ECO:0000256" key="2">
    <source>
        <dbReference type="ARBA" id="ARBA00022679"/>
    </source>
</evidence>
<evidence type="ECO:0000313" key="10">
    <source>
        <dbReference type="Proteomes" id="UP000199382"/>
    </source>
</evidence>
<gene>
    <name evidence="9" type="ORF">SAMN04488026_107115</name>
</gene>
<dbReference type="InterPro" id="IPR010737">
    <property type="entry name" value="4-carb_acid_sugar_kinase_N"/>
</dbReference>
<dbReference type="EMBL" id="FNEK01000071">
    <property type="protein sequence ID" value="SDL17880.1"/>
    <property type="molecule type" value="Genomic_DNA"/>
</dbReference>
<feature type="domain" description="Four-carbon acid sugar kinase N-terminal" evidence="7">
    <location>
        <begin position="10"/>
        <end position="134"/>
    </location>
</feature>
<keyword evidence="10" id="KW-1185">Reference proteome</keyword>
<dbReference type="AlphaFoldDB" id="A0A1G9HY31"/>
<evidence type="ECO:0000313" key="9">
    <source>
        <dbReference type="EMBL" id="SDL17880.1"/>
    </source>
</evidence>
<keyword evidence="2" id="KW-0808">Transferase</keyword>
<dbReference type="InterPro" id="IPR031475">
    <property type="entry name" value="NBD_C"/>
</dbReference>
<dbReference type="Gene3D" id="3.40.980.20">
    <property type="entry name" value="Four-carbon acid sugar kinase, nucleotide binding domain"/>
    <property type="match status" value="1"/>
</dbReference>
<evidence type="ECO:0000256" key="1">
    <source>
        <dbReference type="ARBA" id="ARBA00005715"/>
    </source>
</evidence>
<evidence type="ECO:0000256" key="5">
    <source>
        <dbReference type="ARBA" id="ARBA00022840"/>
    </source>
</evidence>
<evidence type="ECO:0000256" key="4">
    <source>
        <dbReference type="ARBA" id="ARBA00022777"/>
    </source>
</evidence>
<reference evidence="9 10" key="1">
    <citation type="submission" date="2016-10" db="EMBL/GenBank/DDBJ databases">
        <authorList>
            <person name="de Groot N.N."/>
        </authorList>
    </citation>
    <scope>NUCLEOTIDE SEQUENCE [LARGE SCALE GENOMIC DNA]</scope>
    <source>
        <strain evidence="9 10">DSM 25294</strain>
    </source>
</reference>
<dbReference type="GO" id="GO:0005524">
    <property type="term" value="F:ATP binding"/>
    <property type="evidence" value="ECO:0007669"/>
    <property type="project" value="UniProtKB-KW"/>
</dbReference>
<dbReference type="Pfam" id="PF17042">
    <property type="entry name" value="NBD_C"/>
    <property type="match status" value="1"/>
</dbReference>
<evidence type="ECO:0000259" key="8">
    <source>
        <dbReference type="Pfam" id="PF17042"/>
    </source>
</evidence>
<keyword evidence="3" id="KW-0547">Nucleotide-binding</keyword>
<sequence>MAPLMNPDVLIIADDVTGALDSAVAFSVRGMRVVVALSPDDLGAAMALGADAVAVATNSREGGAKSARAAMAKVRRSSAGFRGVLFKKVDSRLKGHIAAEIDGMSLPASTQLLACPAIPCLGRHVMGGAVCGAGVTTPIVVTPKIGRPAQVPDVSSQVDIDAALPEDLSEMLFVGAVGLAEAPAKRLVPRHKPRSVLLPRAPALLAIGSRDPVTLAQVAALDILPKVPAPNGAVPETQLTETTLVQMTAGDVKVNGRLAGEAFAAGIARALSRSEMPTLFGCGGETAAAILRKLDVGLLEISGELLPGVPFSRSLDGPRTIDIITKSGGFGPPDTLVKLVELLTNATGSERVDQD</sequence>
<comment type="similarity">
    <text evidence="1">Belongs to the four-carbon acid sugar kinase family.</text>
</comment>
<dbReference type="Pfam" id="PF07005">
    <property type="entry name" value="SBD_N"/>
    <property type="match status" value="1"/>
</dbReference>
<dbReference type="InterPro" id="IPR042213">
    <property type="entry name" value="NBD_C_sf"/>
</dbReference>
<organism evidence="9 10">
    <name type="scientific">Aliiruegeria lutimaris</name>
    <dbReference type="NCBI Taxonomy" id="571298"/>
    <lineage>
        <taxon>Bacteria</taxon>
        <taxon>Pseudomonadati</taxon>
        <taxon>Pseudomonadota</taxon>
        <taxon>Alphaproteobacteria</taxon>
        <taxon>Rhodobacterales</taxon>
        <taxon>Roseobacteraceae</taxon>
        <taxon>Aliiruegeria</taxon>
    </lineage>
</organism>
<accession>A0A1G9HY31</accession>
<keyword evidence="4" id="KW-0418">Kinase</keyword>
<keyword evidence="6" id="KW-0119">Carbohydrate metabolism</keyword>
<evidence type="ECO:0000256" key="3">
    <source>
        <dbReference type="ARBA" id="ARBA00022741"/>
    </source>
</evidence>
<protein>
    <submittedName>
        <fullName evidence="9">Uncharacterized conserved protein YgbK, DUF1537 family</fullName>
    </submittedName>
</protein>
<dbReference type="STRING" id="571298.SAMN04488026_107115"/>
<feature type="domain" description="Four-carbon acid sugar kinase nucleotide binding" evidence="8">
    <location>
        <begin position="261"/>
        <end position="336"/>
    </location>
</feature>
<evidence type="ECO:0000259" key="7">
    <source>
        <dbReference type="Pfam" id="PF07005"/>
    </source>
</evidence>